<evidence type="ECO:0000313" key="3">
    <source>
        <dbReference type="Proteomes" id="UP000660262"/>
    </source>
</evidence>
<protein>
    <submittedName>
        <fullName evidence="2">Uncharacterized protein</fullName>
    </submittedName>
</protein>
<accession>A0A830HCD6</accession>
<gene>
    <name evidence="2" type="ORF">PPROV_000151200</name>
</gene>
<sequence>MSLAAARLCRLAPLGRAAPRSLVVAPSSPSSGRFLVNVENMACKRNLKKEKRTRNRINSMKYKKKPPPRFARRNNDVTEAKNDDWESPFLTDENGNFLPVKEQRKWTLDPSTNTWTIAATGSEETEGIEVVMKDD</sequence>
<name>A0A830HCD6_9CHLO</name>
<reference evidence="2" key="1">
    <citation type="submission" date="2020-10" db="EMBL/GenBank/DDBJ databases">
        <title>Unveiling of a novel bifunctional photoreceptor, Dualchrome1, isolated from a cosmopolitan green alga.</title>
        <authorList>
            <person name="Suzuki S."/>
            <person name="Kawachi M."/>
        </authorList>
    </citation>
    <scope>NUCLEOTIDE SEQUENCE</scope>
    <source>
        <strain evidence="2">NIES 2893</strain>
    </source>
</reference>
<feature type="region of interest" description="Disordered" evidence="1">
    <location>
        <begin position="54"/>
        <end position="96"/>
    </location>
</feature>
<keyword evidence="3" id="KW-1185">Reference proteome</keyword>
<dbReference type="EMBL" id="BNJQ01000004">
    <property type="protein sequence ID" value="GHP02757.1"/>
    <property type="molecule type" value="Genomic_DNA"/>
</dbReference>
<proteinExistence type="predicted"/>
<dbReference type="AlphaFoldDB" id="A0A830HCD6"/>
<comment type="caution">
    <text evidence="2">The sequence shown here is derived from an EMBL/GenBank/DDBJ whole genome shotgun (WGS) entry which is preliminary data.</text>
</comment>
<dbReference type="Proteomes" id="UP000660262">
    <property type="component" value="Unassembled WGS sequence"/>
</dbReference>
<feature type="compositionally biased region" description="Basic residues" evidence="1">
    <location>
        <begin position="54"/>
        <end position="72"/>
    </location>
</feature>
<feature type="compositionally biased region" description="Basic and acidic residues" evidence="1">
    <location>
        <begin position="73"/>
        <end position="84"/>
    </location>
</feature>
<evidence type="ECO:0000313" key="2">
    <source>
        <dbReference type="EMBL" id="GHP02757.1"/>
    </source>
</evidence>
<organism evidence="2 3">
    <name type="scientific">Pycnococcus provasolii</name>
    <dbReference type="NCBI Taxonomy" id="41880"/>
    <lineage>
        <taxon>Eukaryota</taxon>
        <taxon>Viridiplantae</taxon>
        <taxon>Chlorophyta</taxon>
        <taxon>Pseudoscourfieldiophyceae</taxon>
        <taxon>Pseudoscourfieldiales</taxon>
        <taxon>Pycnococcaceae</taxon>
        <taxon>Pycnococcus</taxon>
    </lineage>
</organism>
<evidence type="ECO:0000256" key="1">
    <source>
        <dbReference type="SAM" id="MobiDB-lite"/>
    </source>
</evidence>